<dbReference type="SUPFAM" id="SSF52833">
    <property type="entry name" value="Thioredoxin-like"/>
    <property type="match status" value="1"/>
</dbReference>
<dbReference type="CDD" id="cd03013">
    <property type="entry name" value="PRX5_like"/>
    <property type="match status" value="1"/>
</dbReference>
<feature type="domain" description="Thioredoxin" evidence="8">
    <location>
        <begin position="30"/>
        <end position="189"/>
    </location>
</feature>
<dbReference type="Gene3D" id="3.40.30.10">
    <property type="entry name" value="Glutaredoxin"/>
    <property type="match status" value="1"/>
</dbReference>
<keyword evidence="5 7" id="KW-0560">Oxidoreductase</keyword>
<keyword evidence="7" id="KW-0676">Redox-active center</keyword>
<dbReference type="PANTHER" id="PTHR10430">
    <property type="entry name" value="PEROXIREDOXIN"/>
    <property type="match status" value="1"/>
</dbReference>
<dbReference type="EC" id="1.11.1.24" evidence="7"/>
<gene>
    <name evidence="9" type="ORF">QQF64_017579</name>
</gene>
<evidence type="ECO:0000256" key="7">
    <source>
        <dbReference type="RuleBase" id="RU366011"/>
    </source>
</evidence>
<keyword evidence="4 7" id="KW-0049">Antioxidant</keyword>
<evidence type="ECO:0000256" key="6">
    <source>
        <dbReference type="ARBA" id="ARBA00049091"/>
    </source>
</evidence>
<dbReference type="InterPro" id="IPR013766">
    <property type="entry name" value="Thioredoxin_domain"/>
</dbReference>
<dbReference type="Proteomes" id="UP001558613">
    <property type="component" value="Unassembled WGS sequence"/>
</dbReference>
<dbReference type="Pfam" id="PF08534">
    <property type="entry name" value="Redoxin"/>
    <property type="match status" value="1"/>
</dbReference>
<evidence type="ECO:0000256" key="3">
    <source>
        <dbReference type="ARBA" id="ARBA00022559"/>
    </source>
</evidence>
<evidence type="ECO:0000259" key="8">
    <source>
        <dbReference type="PROSITE" id="PS51352"/>
    </source>
</evidence>
<proteinExistence type="inferred from homology"/>
<comment type="catalytic activity">
    <reaction evidence="6 7">
        <text>a hydroperoxide + [thioredoxin]-dithiol = an alcohol + [thioredoxin]-disulfide + H2O</text>
        <dbReference type="Rhea" id="RHEA:62620"/>
        <dbReference type="Rhea" id="RHEA-COMP:10698"/>
        <dbReference type="Rhea" id="RHEA-COMP:10700"/>
        <dbReference type="ChEBI" id="CHEBI:15377"/>
        <dbReference type="ChEBI" id="CHEBI:29950"/>
        <dbReference type="ChEBI" id="CHEBI:30879"/>
        <dbReference type="ChEBI" id="CHEBI:35924"/>
        <dbReference type="ChEBI" id="CHEBI:50058"/>
        <dbReference type="EC" id="1.11.1.24"/>
    </reaction>
</comment>
<evidence type="ECO:0000313" key="9">
    <source>
        <dbReference type="EMBL" id="KAL1252886.1"/>
    </source>
</evidence>
<sequence>MISTTLLQKGVRASLCIRLLHSTSTTSMPIQVGQRLPDVLVHEGDPGNGISVAQLFMGKRGVLFGVPGAFTPGCSKSHLPGFIQMSGDLRARGVSEIACISVNDVFVMSAWGKQHGADGRVRMLADPTGAFTQAVGLFLNNNQMIQVLGNMRSVRYAMLIEDGVVKKLNIEPDGTGLSCSLASNFLKEI</sequence>
<accession>A0ABR3LLD7</accession>
<dbReference type="InterPro" id="IPR036249">
    <property type="entry name" value="Thioredoxin-like_sf"/>
</dbReference>
<comment type="function">
    <text evidence="1">Thiol-specific peroxidase that catalyzes the reduction of hydrogen peroxide and organic hydroperoxides to water and alcohols, respectively. Plays a role in cell protection against oxidative stress by detoxifying peroxides and as sensor of hydrogen peroxide-mediated signaling events.</text>
</comment>
<protein>
    <recommendedName>
        <fullName evidence="7">Peroxiredoxin-5</fullName>
        <ecNumber evidence="7">1.11.1.24</ecNumber>
    </recommendedName>
</protein>
<evidence type="ECO:0000256" key="1">
    <source>
        <dbReference type="ARBA" id="ARBA00003330"/>
    </source>
</evidence>
<comment type="similarity">
    <text evidence="2 7">Belongs to the peroxiredoxin family. Prx5 subfamily.</text>
</comment>
<dbReference type="PROSITE" id="PS51352">
    <property type="entry name" value="THIOREDOXIN_2"/>
    <property type="match status" value="1"/>
</dbReference>
<comment type="caution">
    <text evidence="9">The sequence shown here is derived from an EMBL/GenBank/DDBJ whole genome shotgun (WGS) entry which is preliminary data.</text>
</comment>
<evidence type="ECO:0000256" key="4">
    <source>
        <dbReference type="ARBA" id="ARBA00022862"/>
    </source>
</evidence>
<reference evidence="9 10" key="1">
    <citation type="submission" date="2023-09" db="EMBL/GenBank/DDBJ databases">
        <authorList>
            <person name="Wang M."/>
        </authorList>
    </citation>
    <scope>NUCLEOTIDE SEQUENCE [LARGE SCALE GENOMIC DNA]</scope>
    <source>
        <strain evidence="9">GT-2023</strain>
        <tissue evidence="9">Liver</tissue>
    </source>
</reference>
<name>A0ABR3LLD7_9TELE</name>
<organism evidence="9 10">
    <name type="scientific">Cirrhinus molitorella</name>
    <name type="common">mud carp</name>
    <dbReference type="NCBI Taxonomy" id="172907"/>
    <lineage>
        <taxon>Eukaryota</taxon>
        <taxon>Metazoa</taxon>
        <taxon>Chordata</taxon>
        <taxon>Craniata</taxon>
        <taxon>Vertebrata</taxon>
        <taxon>Euteleostomi</taxon>
        <taxon>Actinopterygii</taxon>
        <taxon>Neopterygii</taxon>
        <taxon>Teleostei</taxon>
        <taxon>Ostariophysi</taxon>
        <taxon>Cypriniformes</taxon>
        <taxon>Cyprinidae</taxon>
        <taxon>Labeoninae</taxon>
        <taxon>Labeonini</taxon>
        <taxon>Cirrhinus</taxon>
    </lineage>
</organism>
<keyword evidence="3 7" id="KW-0575">Peroxidase</keyword>
<dbReference type="EMBL" id="JAYMGO010000021">
    <property type="protein sequence ID" value="KAL1252886.1"/>
    <property type="molecule type" value="Genomic_DNA"/>
</dbReference>
<dbReference type="InterPro" id="IPR013740">
    <property type="entry name" value="Redoxin"/>
</dbReference>
<dbReference type="PANTHER" id="PTHR10430:SF16">
    <property type="entry name" value="PEROXIREDOXIN-5, MITOCHONDRIAL"/>
    <property type="match status" value="1"/>
</dbReference>
<evidence type="ECO:0000313" key="10">
    <source>
        <dbReference type="Proteomes" id="UP001558613"/>
    </source>
</evidence>
<dbReference type="InterPro" id="IPR037944">
    <property type="entry name" value="PRX5-like"/>
</dbReference>
<evidence type="ECO:0000256" key="2">
    <source>
        <dbReference type="ARBA" id="ARBA00010505"/>
    </source>
</evidence>
<keyword evidence="10" id="KW-1185">Reference proteome</keyword>
<evidence type="ECO:0000256" key="5">
    <source>
        <dbReference type="ARBA" id="ARBA00023002"/>
    </source>
</evidence>